<dbReference type="PROSITE" id="PS00092">
    <property type="entry name" value="N6_MTASE"/>
    <property type="match status" value="1"/>
</dbReference>
<evidence type="ECO:0000256" key="3">
    <source>
        <dbReference type="ARBA" id="ARBA00022691"/>
    </source>
</evidence>
<dbReference type="PANTHER" id="PTHR47806:SF1">
    <property type="entry name" value="RIBOSOMAL PROTEIN UL3 GLUTAMINE METHYLTRANSFERASE"/>
    <property type="match status" value="1"/>
</dbReference>
<dbReference type="InterPro" id="IPR004556">
    <property type="entry name" value="HemK-like"/>
</dbReference>
<dbReference type="Pfam" id="PF05175">
    <property type="entry name" value="MTS"/>
    <property type="match status" value="1"/>
</dbReference>
<dbReference type="EMBL" id="JAVRIE010000003">
    <property type="protein sequence ID" value="MDT0582934.1"/>
    <property type="molecule type" value="Genomic_DNA"/>
</dbReference>
<dbReference type="NCBIfam" id="TIGR03533">
    <property type="entry name" value="L3_gln_methyl"/>
    <property type="match status" value="1"/>
</dbReference>
<evidence type="ECO:0000256" key="4">
    <source>
        <dbReference type="SAM" id="MobiDB-lite"/>
    </source>
</evidence>
<dbReference type="InterPro" id="IPR029063">
    <property type="entry name" value="SAM-dependent_MTases_sf"/>
</dbReference>
<dbReference type="CDD" id="cd02440">
    <property type="entry name" value="AdoMet_MTases"/>
    <property type="match status" value="1"/>
</dbReference>
<dbReference type="GO" id="GO:0005840">
    <property type="term" value="C:ribosome"/>
    <property type="evidence" value="ECO:0007669"/>
    <property type="project" value="UniProtKB-KW"/>
</dbReference>
<dbReference type="NCBIfam" id="TIGR00536">
    <property type="entry name" value="hemK_fam"/>
    <property type="match status" value="1"/>
</dbReference>
<protein>
    <submittedName>
        <fullName evidence="6">50S ribosomal protein L3 N(5)-glutamine methyltransferase</fullName>
        <ecNumber evidence="6">2.1.1.298</ecNumber>
    </submittedName>
</protein>
<feature type="region of interest" description="Disordered" evidence="4">
    <location>
        <begin position="1"/>
        <end position="21"/>
    </location>
</feature>
<dbReference type="InterPro" id="IPR007848">
    <property type="entry name" value="Small_mtfrase_dom"/>
</dbReference>
<dbReference type="SUPFAM" id="SSF53335">
    <property type="entry name" value="S-adenosyl-L-methionine-dependent methyltransferases"/>
    <property type="match status" value="1"/>
</dbReference>
<evidence type="ECO:0000313" key="6">
    <source>
        <dbReference type="EMBL" id="MDT0582934.1"/>
    </source>
</evidence>
<reference evidence="6 7" key="1">
    <citation type="submission" date="2023-09" db="EMBL/GenBank/DDBJ databases">
        <authorList>
            <person name="Rey-Velasco X."/>
        </authorList>
    </citation>
    <scope>NUCLEOTIDE SEQUENCE [LARGE SCALE GENOMIC DNA]</scope>
    <source>
        <strain evidence="6 7">W409</strain>
    </source>
</reference>
<dbReference type="InterPro" id="IPR017127">
    <property type="entry name" value="Ribosome_uL3_MTase"/>
</dbReference>
<comment type="caution">
    <text evidence="6">The sequence shown here is derived from an EMBL/GenBank/DDBJ whole genome shotgun (WGS) entry which is preliminary data.</text>
</comment>
<dbReference type="InterPro" id="IPR002052">
    <property type="entry name" value="DNA_methylase_N6_adenine_CS"/>
</dbReference>
<keyword evidence="7" id="KW-1185">Reference proteome</keyword>
<evidence type="ECO:0000256" key="1">
    <source>
        <dbReference type="ARBA" id="ARBA00022603"/>
    </source>
</evidence>
<dbReference type="Gene3D" id="3.40.50.150">
    <property type="entry name" value="Vaccinia Virus protein VP39"/>
    <property type="match status" value="1"/>
</dbReference>
<dbReference type="AlphaFoldDB" id="A0AAW8R2J5"/>
<evidence type="ECO:0000259" key="5">
    <source>
        <dbReference type="Pfam" id="PF05175"/>
    </source>
</evidence>
<dbReference type="EC" id="2.1.1.298" evidence="6"/>
<keyword evidence="6" id="KW-0689">Ribosomal protein</keyword>
<evidence type="ECO:0000313" key="7">
    <source>
        <dbReference type="Proteomes" id="UP001249020"/>
    </source>
</evidence>
<dbReference type="GO" id="GO:0003676">
    <property type="term" value="F:nucleic acid binding"/>
    <property type="evidence" value="ECO:0007669"/>
    <property type="project" value="InterPro"/>
</dbReference>
<keyword evidence="2 6" id="KW-0808">Transferase</keyword>
<feature type="domain" description="Methyltransferase small" evidence="5">
    <location>
        <begin position="159"/>
        <end position="261"/>
    </location>
</feature>
<dbReference type="PIRSF" id="PIRSF037167">
    <property type="entry name" value="Mtase_YfcB_prd"/>
    <property type="match status" value="1"/>
</dbReference>
<keyword evidence="6" id="KW-0687">Ribonucleoprotein</keyword>
<accession>A0AAW8R2J5</accession>
<keyword evidence="1 6" id="KW-0489">Methyltransferase</keyword>
<evidence type="ECO:0000256" key="2">
    <source>
        <dbReference type="ARBA" id="ARBA00022679"/>
    </source>
</evidence>
<organism evidence="6 7">
    <name type="scientific">Brumicola blandensis</name>
    <dbReference type="NCBI Taxonomy" id="3075611"/>
    <lineage>
        <taxon>Bacteria</taxon>
        <taxon>Pseudomonadati</taxon>
        <taxon>Pseudomonadota</taxon>
        <taxon>Gammaproteobacteria</taxon>
        <taxon>Alteromonadales</taxon>
        <taxon>Alteromonadaceae</taxon>
        <taxon>Brumicola</taxon>
    </lineage>
</organism>
<dbReference type="GO" id="GO:0032259">
    <property type="term" value="P:methylation"/>
    <property type="evidence" value="ECO:0007669"/>
    <property type="project" value="UniProtKB-KW"/>
</dbReference>
<dbReference type="GO" id="GO:0005829">
    <property type="term" value="C:cytosol"/>
    <property type="evidence" value="ECO:0007669"/>
    <property type="project" value="TreeGrafter"/>
</dbReference>
<gene>
    <name evidence="6" type="primary">prmB</name>
    <name evidence="6" type="ORF">RM544_10315</name>
</gene>
<proteinExistence type="predicted"/>
<dbReference type="GO" id="GO:0036009">
    <property type="term" value="F:protein-glutamine N-methyltransferase activity"/>
    <property type="evidence" value="ECO:0007669"/>
    <property type="project" value="InterPro"/>
</dbReference>
<keyword evidence="3" id="KW-0949">S-adenosyl-L-methionine</keyword>
<dbReference type="RefSeq" id="WP_311361703.1">
    <property type="nucleotide sequence ID" value="NZ_JAVRIE010000003.1"/>
</dbReference>
<dbReference type="PANTHER" id="PTHR47806">
    <property type="entry name" value="50S RIBOSOMAL PROTEIN L3 GLUTAMINE METHYLTRANSFERASE"/>
    <property type="match status" value="1"/>
</dbReference>
<sequence>MAVDNSDNNEVFPEVNSDDSLSDSLIEPHVAQELESVLDWIRYSISVFYQAGVFFGHGTDNEWDEASSLVFQALNLPLDMPASRLELLYQAKVTTTEKAILIDWLQQRVDQQRPLPYITHQAWFAGMPFYVDERVLIPRSPFAELLQNGFKPWLSSDSEPQHILDLCTGGGCIAIAIANKFDSAVVDAVDIDTGALDVASMNIYEYQLEDRVFPLQSDLFSSLDGQRYDLIISNPPYVDEQDMQDLPDEFLHEPEHALAAGYDGLDLVEVMLQQAPNYLNDHAWILVEVGNSEVHMTHRFPGLEVQWCEFENGGSGIFAVQKETLVNYWQQNQQ</sequence>
<name>A0AAW8R2J5_9ALTE</name>
<dbReference type="Proteomes" id="UP001249020">
    <property type="component" value="Unassembled WGS sequence"/>
</dbReference>